<dbReference type="PROSITE" id="PS00409">
    <property type="entry name" value="PROKAR_NTER_METHYL"/>
    <property type="match status" value="1"/>
</dbReference>
<evidence type="ECO:0000256" key="3">
    <source>
        <dbReference type="RuleBase" id="RU000389"/>
    </source>
</evidence>
<dbReference type="GO" id="GO:0009289">
    <property type="term" value="C:pilus"/>
    <property type="evidence" value="ECO:0007669"/>
    <property type="project" value="InterPro"/>
</dbReference>
<proteinExistence type="inferred from homology"/>
<dbReference type="InterPro" id="IPR045584">
    <property type="entry name" value="Pilin-like"/>
</dbReference>
<evidence type="ECO:0000256" key="2">
    <source>
        <dbReference type="ARBA" id="ARBA00022481"/>
    </source>
</evidence>
<keyword evidence="6" id="KW-1185">Reference proteome</keyword>
<dbReference type="PATRIC" id="fig|43658.5.peg.3689"/>
<accession>A0A0F4QIB0</accession>
<dbReference type="InterPro" id="IPR012902">
    <property type="entry name" value="N_methyl_site"/>
</dbReference>
<dbReference type="NCBIfam" id="TIGR02532">
    <property type="entry name" value="IV_pilin_GFxxxE"/>
    <property type="match status" value="1"/>
</dbReference>
<reference evidence="5 6" key="1">
    <citation type="journal article" date="2015" name="BMC Genomics">
        <title>Genome mining reveals unlocked bioactive potential of marine Gram-negative bacteria.</title>
        <authorList>
            <person name="Machado H."/>
            <person name="Sonnenschein E.C."/>
            <person name="Melchiorsen J."/>
            <person name="Gram L."/>
        </authorList>
    </citation>
    <scope>NUCLEOTIDE SEQUENCE [LARGE SCALE GENOMIC DNA]</scope>
    <source>
        <strain evidence="5 6">S2471</strain>
    </source>
</reference>
<name>A0A0F4QIB0_9GAMM</name>
<comment type="similarity">
    <text evidence="1 3">Belongs to the N-Me-Phe pilin family.</text>
</comment>
<organism evidence="5 6">
    <name type="scientific">Pseudoalteromonas rubra</name>
    <dbReference type="NCBI Taxonomy" id="43658"/>
    <lineage>
        <taxon>Bacteria</taxon>
        <taxon>Pseudomonadati</taxon>
        <taxon>Pseudomonadota</taxon>
        <taxon>Gammaproteobacteria</taxon>
        <taxon>Alteromonadales</taxon>
        <taxon>Pseudoalteromonadaceae</taxon>
        <taxon>Pseudoalteromonas</taxon>
    </lineage>
</organism>
<dbReference type="PANTHER" id="PTHR30093">
    <property type="entry name" value="GENERAL SECRETION PATHWAY PROTEIN G"/>
    <property type="match status" value="1"/>
</dbReference>
<sequence length="150" mass="15482">MTQRQQGGFTLIELMIVIAIIGILAAVALPAYQDYINRAKASELIAAATMPKACATETAQIGGNPSVCDDDFEGTQYVTTLVIDDAGQMTITGTGDMDGLVVTLTPQTTAGADAADTDFTGGFQIASWKCNGTATAPAQLSWLPASCTAN</sequence>
<evidence type="ECO:0008006" key="7">
    <source>
        <dbReference type="Google" id="ProtNLM"/>
    </source>
</evidence>
<dbReference type="Gene3D" id="3.30.700.10">
    <property type="entry name" value="Glycoprotein, Type 4 Pilin"/>
    <property type="match status" value="1"/>
</dbReference>
<evidence type="ECO:0000256" key="1">
    <source>
        <dbReference type="ARBA" id="ARBA00005233"/>
    </source>
</evidence>
<dbReference type="Pfam" id="PF00114">
    <property type="entry name" value="Pilin"/>
    <property type="match status" value="1"/>
</dbReference>
<keyword evidence="4" id="KW-0812">Transmembrane</keyword>
<dbReference type="InterPro" id="IPR001082">
    <property type="entry name" value="Pilin"/>
</dbReference>
<gene>
    <name evidence="5" type="ORF">TW77_17465</name>
</gene>
<keyword evidence="2" id="KW-0488">Methylation</keyword>
<protein>
    <recommendedName>
        <fullName evidence="7">Prepilin-type cleavage/methylation domain-containing protein</fullName>
    </recommendedName>
</protein>
<dbReference type="AlphaFoldDB" id="A0A0F4QIB0"/>
<dbReference type="RefSeq" id="WP_046006254.1">
    <property type="nucleotide sequence ID" value="NZ_JXYA01000042.1"/>
</dbReference>
<evidence type="ECO:0000313" key="6">
    <source>
        <dbReference type="Proteomes" id="UP000033452"/>
    </source>
</evidence>
<dbReference type="SUPFAM" id="SSF54523">
    <property type="entry name" value="Pili subunits"/>
    <property type="match status" value="1"/>
</dbReference>
<keyword evidence="4" id="KW-1133">Transmembrane helix</keyword>
<keyword evidence="3" id="KW-0281">Fimbrium</keyword>
<comment type="caution">
    <text evidence="5">The sequence shown here is derived from an EMBL/GenBank/DDBJ whole genome shotgun (WGS) entry which is preliminary data.</text>
</comment>
<evidence type="ECO:0000313" key="5">
    <source>
        <dbReference type="EMBL" id="KJZ07000.1"/>
    </source>
</evidence>
<dbReference type="EMBL" id="JXYA01000042">
    <property type="protein sequence ID" value="KJZ07000.1"/>
    <property type="molecule type" value="Genomic_DNA"/>
</dbReference>
<keyword evidence="4" id="KW-0472">Membrane</keyword>
<dbReference type="Proteomes" id="UP000033452">
    <property type="component" value="Unassembled WGS sequence"/>
</dbReference>
<evidence type="ECO:0000256" key="4">
    <source>
        <dbReference type="SAM" id="Phobius"/>
    </source>
</evidence>
<dbReference type="Pfam" id="PF07963">
    <property type="entry name" value="N_methyl"/>
    <property type="match status" value="1"/>
</dbReference>
<feature type="transmembrane region" description="Helical" evidence="4">
    <location>
        <begin position="12"/>
        <end position="32"/>
    </location>
</feature>
<dbReference type="GO" id="GO:0007155">
    <property type="term" value="P:cell adhesion"/>
    <property type="evidence" value="ECO:0007669"/>
    <property type="project" value="InterPro"/>
</dbReference>
<dbReference type="PANTHER" id="PTHR30093:SF34">
    <property type="entry name" value="PREPILIN PEPTIDASE-DEPENDENT PROTEIN D"/>
    <property type="match status" value="1"/>
</dbReference>